<sequence length="286" mass="32897">MKQKLTTSNLKWFSLMNAINCSGLKNMILLFSSKKRNPMTKLNTSKWTKYKLLRKSSKLSVHLPKTAWLRKSSFWRMIKKYREIIIKPTGSYGGNGVIRIKKMDSSTYEIQDGAKKKNFTEHTQLNAYIKKKAGKNNIIQQRIPLATVNDRPFDLRVMVQRRLNSPWEVTGKLAKVAGKGFIVTNIRMSSGKVVSVEHALKNSALKTMRAADLLSQLDKVALQAAQKLAPFYPWVRTMGIDMAFDKEGNVWIIEVNFAPMLELFLKLKDKSMFHKMKSFHKNKPNK</sequence>
<proteinExistence type="predicted"/>
<organism evidence="3 4">
    <name type="scientific">Paenibacillus phytorum</name>
    <dbReference type="NCBI Taxonomy" id="2654977"/>
    <lineage>
        <taxon>Bacteria</taxon>
        <taxon>Bacillati</taxon>
        <taxon>Bacillota</taxon>
        <taxon>Bacilli</taxon>
        <taxon>Bacillales</taxon>
        <taxon>Paenibacillaceae</taxon>
        <taxon>Paenibacillus</taxon>
    </lineage>
</organism>
<gene>
    <name evidence="3" type="ORF">GC098_26030</name>
</gene>
<dbReference type="Gene3D" id="3.30.1490.20">
    <property type="entry name" value="ATP-grasp fold, A domain"/>
    <property type="match status" value="1"/>
</dbReference>
<dbReference type="InterPro" id="IPR013815">
    <property type="entry name" value="ATP_grasp_subdomain_1"/>
</dbReference>
<reference evidence="3 4" key="1">
    <citation type="submission" date="2019-10" db="EMBL/GenBank/DDBJ databases">
        <title>Description of Paenibacillus terrestris sp. nov.</title>
        <authorList>
            <person name="Carlier A."/>
            <person name="Qi S."/>
        </authorList>
    </citation>
    <scope>NUCLEOTIDE SEQUENCE [LARGE SCALE GENOMIC DNA]</scope>
    <source>
        <strain evidence="3 4">LMG 31458</strain>
    </source>
</reference>
<comment type="caution">
    <text evidence="3">The sequence shown here is derived from an EMBL/GenBank/DDBJ whole genome shotgun (WGS) entry which is preliminary data.</text>
</comment>
<evidence type="ECO:0000256" key="1">
    <source>
        <dbReference type="PROSITE-ProRule" id="PRU00409"/>
    </source>
</evidence>
<name>A0ABX1Y1R5_9BACL</name>
<dbReference type="PROSITE" id="PS50975">
    <property type="entry name" value="ATP_GRASP"/>
    <property type="match status" value="1"/>
</dbReference>
<protein>
    <recommendedName>
        <fullName evidence="2">ATP-grasp domain-containing protein</fullName>
    </recommendedName>
</protein>
<dbReference type="SUPFAM" id="SSF56059">
    <property type="entry name" value="Glutathione synthetase ATP-binding domain-like"/>
    <property type="match status" value="1"/>
</dbReference>
<dbReference type="InterPro" id="IPR011761">
    <property type="entry name" value="ATP-grasp"/>
</dbReference>
<feature type="domain" description="ATP-grasp" evidence="2">
    <location>
        <begin position="53"/>
        <end position="281"/>
    </location>
</feature>
<dbReference type="EMBL" id="WHOA01000186">
    <property type="protein sequence ID" value="NOU74802.1"/>
    <property type="molecule type" value="Genomic_DNA"/>
</dbReference>
<dbReference type="Proteomes" id="UP000616779">
    <property type="component" value="Unassembled WGS sequence"/>
</dbReference>
<evidence type="ECO:0000259" key="2">
    <source>
        <dbReference type="PROSITE" id="PS50975"/>
    </source>
</evidence>
<keyword evidence="1" id="KW-0547">Nucleotide-binding</keyword>
<dbReference type="Gene3D" id="3.30.470.20">
    <property type="entry name" value="ATP-grasp fold, B domain"/>
    <property type="match status" value="1"/>
</dbReference>
<accession>A0ABX1Y1R5</accession>
<keyword evidence="1" id="KW-0067">ATP-binding</keyword>
<dbReference type="Pfam" id="PF14398">
    <property type="entry name" value="ATPgrasp_YheCD"/>
    <property type="match status" value="1"/>
</dbReference>
<evidence type="ECO:0000313" key="4">
    <source>
        <dbReference type="Proteomes" id="UP000616779"/>
    </source>
</evidence>
<keyword evidence="4" id="KW-1185">Reference proteome</keyword>
<evidence type="ECO:0000313" key="3">
    <source>
        <dbReference type="EMBL" id="NOU74802.1"/>
    </source>
</evidence>
<dbReference type="InterPro" id="IPR026838">
    <property type="entry name" value="YheC/D"/>
</dbReference>